<proteinExistence type="predicted"/>
<accession>A0AAD1XE39</accession>
<dbReference type="AlphaFoldDB" id="A0AAD1XE39"/>
<gene>
    <name evidence="2" type="ORF">ECRASSUSDP1_LOCUS8613</name>
</gene>
<name>A0AAD1XE39_EUPCR</name>
<organism evidence="2 3">
    <name type="scientific">Euplotes crassus</name>
    <dbReference type="NCBI Taxonomy" id="5936"/>
    <lineage>
        <taxon>Eukaryota</taxon>
        <taxon>Sar</taxon>
        <taxon>Alveolata</taxon>
        <taxon>Ciliophora</taxon>
        <taxon>Intramacronucleata</taxon>
        <taxon>Spirotrichea</taxon>
        <taxon>Hypotrichia</taxon>
        <taxon>Euplotida</taxon>
        <taxon>Euplotidae</taxon>
        <taxon>Moneuplotes</taxon>
    </lineage>
</organism>
<comment type="caution">
    <text evidence="2">The sequence shown here is derived from an EMBL/GenBank/DDBJ whole genome shotgun (WGS) entry which is preliminary data.</text>
</comment>
<feature type="compositionally biased region" description="Basic and acidic residues" evidence="1">
    <location>
        <begin position="283"/>
        <end position="299"/>
    </location>
</feature>
<evidence type="ECO:0000313" key="2">
    <source>
        <dbReference type="EMBL" id="CAI2367331.1"/>
    </source>
</evidence>
<sequence>MIGSPCIISATAPYKQLKKNSLICLQVPKSQRIKSVRKMAKVQKKTHMNSIETKLLGIVSKSKKEGKLDKGDTLLFNTYYNTLVGSREIDVNKLFGKNLLMRRTASTSAARSRLRDKKVRWADENKHKAKRNSLTESAGLEKLSKLVYGDQSMPIPTFSKLTTPQKDIRIDLSIKKLPQRVIKIQKVIPPLFKTEAENKLKPSTNKSQNFQPNITRIELNTDSLKLGHKPKIVHKRPTTQVKDKLRKNSDNNLISIVKKFYPDMKENEAGGMIRRLNQMEINKRSRKESIEPREIRTSESPRLSYLSHRSSSQGHLSAKKIGIKLNYKIVGEPNLKGNFMTSYKPYRHPLIKVQKPSKEEIERSKLRQIENTPSQYEDRAVLYRSGKVSIFLKYSRILITVMIFMSLFPRRSCSCRELTTYLCNNRRSAGTLMQKSMVSTTRGRKVLHIEDIDLI</sequence>
<reference evidence="2" key="1">
    <citation type="submission" date="2023-07" db="EMBL/GenBank/DDBJ databases">
        <authorList>
            <consortium name="AG Swart"/>
            <person name="Singh M."/>
            <person name="Singh A."/>
            <person name="Seah K."/>
            <person name="Emmerich C."/>
        </authorList>
    </citation>
    <scope>NUCLEOTIDE SEQUENCE</scope>
    <source>
        <strain evidence="2">DP1</strain>
    </source>
</reference>
<evidence type="ECO:0000313" key="3">
    <source>
        <dbReference type="Proteomes" id="UP001295684"/>
    </source>
</evidence>
<evidence type="ECO:0000256" key="1">
    <source>
        <dbReference type="SAM" id="MobiDB-lite"/>
    </source>
</evidence>
<dbReference type="EMBL" id="CAMPGE010008432">
    <property type="protein sequence ID" value="CAI2367331.1"/>
    <property type="molecule type" value="Genomic_DNA"/>
</dbReference>
<protein>
    <submittedName>
        <fullName evidence="2">Uncharacterized protein</fullName>
    </submittedName>
</protein>
<dbReference type="Proteomes" id="UP001295684">
    <property type="component" value="Unassembled WGS sequence"/>
</dbReference>
<keyword evidence="3" id="KW-1185">Reference proteome</keyword>
<feature type="region of interest" description="Disordered" evidence="1">
    <location>
        <begin position="283"/>
        <end position="311"/>
    </location>
</feature>